<accession>A0A0W1ADC0</accession>
<dbReference type="Proteomes" id="UP000054729">
    <property type="component" value="Unassembled WGS sequence"/>
</dbReference>
<feature type="transmembrane region" description="Helical" evidence="1">
    <location>
        <begin position="330"/>
        <end position="349"/>
    </location>
</feature>
<name>A0A0W1ADC0_9GAMM</name>
<reference evidence="2 3" key="1">
    <citation type="submission" date="2015-11" db="EMBL/GenBank/DDBJ databases">
        <title>Genomic analysis of 38 Legionella species identifies large and diverse effector repertoires.</title>
        <authorList>
            <person name="Burstein D."/>
            <person name="Amaro F."/>
            <person name="Zusman T."/>
            <person name="Lifshitz Z."/>
            <person name="Cohen O."/>
            <person name="Gilbert J.A."/>
            <person name="Pupko T."/>
            <person name="Shuman H.A."/>
            <person name="Segal G."/>
        </authorList>
    </citation>
    <scope>NUCLEOTIDE SEQUENCE [LARGE SCALE GENOMIC DNA]</scope>
    <source>
        <strain evidence="2 3">ATCC 51914</strain>
    </source>
</reference>
<evidence type="ECO:0000313" key="2">
    <source>
        <dbReference type="EMBL" id="KTD79288.1"/>
    </source>
</evidence>
<feature type="transmembrane region" description="Helical" evidence="1">
    <location>
        <begin position="304"/>
        <end position="324"/>
    </location>
</feature>
<feature type="transmembrane region" description="Helical" evidence="1">
    <location>
        <begin position="199"/>
        <end position="216"/>
    </location>
</feature>
<dbReference type="PATRIC" id="fig|66969.6.peg.1491"/>
<dbReference type="AlphaFoldDB" id="A0A0W1ADC0"/>
<keyword evidence="1" id="KW-0812">Transmembrane</keyword>
<dbReference type="RefSeq" id="WP_058480066.1">
    <property type="nucleotide sequence ID" value="NZ_CAAAIQ010000007.1"/>
</dbReference>
<keyword evidence="1" id="KW-0472">Membrane</keyword>
<evidence type="ECO:0000256" key="1">
    <source>
        <dbReference type="SAM" id="Phobius"/>
    </source>
</evidence>
<keyword evidence="1" id="KW-1133">Transmembrane helix</keyword>
<dbReference type="EMBL" id="LNZB01000036">
    <property type="protein sequence ID" value="KTD79288.1"/>
    <property type="molecule type" value="Genomic_DNA"/>
</dbReference>
<feature type="transmembrane region" description="Helical" evidence="1">
    <location>
        <begin position="116"/>
        <end position="136"/>
    </location>
</feature>
<comment type="caution">
    <text evidence="2">The sequence shown here is derived from an EMBL/GenBank/DDBJ whole genome shotgun (WGS) entry which is preliminary data.</text>
</comment>
<keyword evidence="3" id="KW-1185">Reference proteome</keyword>
<proteinExistence type="predicted"/>
<organism evidence="2 3">
    <name type="scientific">Legionella waltersii</name>
    <dbReference type="NCBI Taxonomy" id="66969"/>
    <lineage>
        <taxon>Bacteria</taxon>
        <taxon>Pseudomonadati</taxon>
        <taxon>Pseudomonadota</taxon>
        <taxon>Gammaproteobacteria</taxon>
        <taxon>Legionellales</taxon>
        <taxon>Legionellaceae</taxon>
        <taxon>Legionella</taxon>
    </lineage>
</organism>
<evidence type="ECO:0000313" key="3">
    <source>
        <dbReference type="Proteomes" id="UP000054729"/>
    </source>
</evidence>
<sequence>MNHASQKTKTILAIVILLLSLSNLVFSIKTVWDFTTDDAYISWHYASQLVNGQGLFWHAQMPLVEGYSNFLWVLLSALIIKLELPLETSIKMISCFSLVLALFFLYRLSRLFLNRLLATLPVFIFSYYVGVPWWTVSGMETMFYTCLVILFTWQSCLAFGYKTCEQNTNSEALGVQSTSAWVICNMTLLLLSLTRFEGLVWACPLMCFIYCQWLKNRKLRWAVNQKRTYQWLSLSCLCFLIPYAIYFAWRVYYFGHWIPNSFSCKSITEGQAFVVDFDYLQVIFPLLVVSIPYLLSNRKDCRHVLLWLPSLLYGIMLIEAHPVIAYFSRLFLGSFAVFCLLPVLGLVYFSREYFKEKEIDWVIVLAISFLTWWFVPASETEYLSLKLADYKDRNQSRMAIVNLINKEAKYGDSVYLSDCGIIPYYARSDIRFIDAQCLNNPNLTRSPYKENLPLYAKHLISQEKPNWLIVNYYPEEGHGDYLTDLLFENGFYNHYELLRTFQSGYLIPNSIGPKTKVIDFVYQVYQRKE</sequence>
<feature type="transmembrane region" description="Helical" evidence="1">
    <location>
        <begin position="279"/>
        <end position="295"/>
    </location>
</feature>
<feature type="transmembrane region" description="Helical" evidence="1">
    <location>
        <begin position="90"/>
        <end position="109"/>
    </location>
</feature>
<gene>
    <name evidence="2" type="ORF">Lwal_1360</name>
</gene>
<dbReference type="OrthoDB" id="5492344at2"/>
<dbReference type="STRING" id="66969.Lwal_1360"/>
<feature type="transmembrane region" description="Helical" evidence="1">
    <location>
        <begin position="228"/>
        <end position="249"/>
    </location>
</feature>
<feature type="transmembrane region" description="Helical" evidence="1">
    <location>
        <begin position="361"/>
        <end position="378"/>
    </location>
</feature>
<protein>
    <submittedName>
        <fullName evidence="2">Protein LphB</fullName>
    </submittedName>
</protein>